<dbReference type="RefSeq" id="WP_204905825.1">
    <property type="nucleotide sequence ID" value="NZ_JACJKS010000004.1"/>
</dbReference>
<evidence type="ECO:0000313" key="3">
    <source>
        <dbReference type="Proteomes" id="UP000705508"/>
    </source>
</evidence>
<evidence type="ECO:0000313" key="2">
    <source>
        <dbReference type="EMBL" id="MBM6947772.1"/>
    </source>
</evidence>
<organism evidence="2 3">
    <name type="scientific">Mordavella massiliensis</name>
    <dbReference type="NCBI Taxonomy" id="1871024"/>
    <lineage>
        <taxon>Bacteria</taxon>
        <taxon>Bacillati</taxon>
        <taxon>Bacillota</taxon>
        <taxon>Clostridia</taxon>
        <taxon>Eubacteriales</taxon>
        <taxon>Clostridiaceae</taxon>
        <taxon>Mordavella</taxon>
    </lineage>
</organism>
<dbReference type="Proteomes" id="UP000705508">
    <property type="component" value="Unassembled WGS sequence"/>
</dbReference>
<comment type="caution">
    <text evidence="2">The sequence shown here is derived from an EMBL/GenBank/DDBJ whole genome shotgun (WGS) entry which is preliminary data.</text>
</comment>
<dbReference type="EMBL" id="JACJKS010000004">
    <property type="protein sequence ID" value="MBM6947772.1"/>
    <property type="molecule type" value="Genomic_DNA"/>
</dbReference>
<protein>
    <submittedName>
        <fullName evidence="2">Zinc dependent phospholipase C family protein</fullName>
    </submittedName>
</protein>
<proteinExistence type="predicted"/>
<evidence type="ECO:0000259" key="1">
    <source>
        <dbReference type="Pfam" id="PF00882"/>
    </source>
</evidence>
<dbReference type="InterPro" id="IPR029002">
    <property type="entry name" value="PLPC/GPLD1"/>
</dbReference>
<reference evidence="2" key="1">
    <citation type="submission" date="2020-08" db="EMBL/GenBank/DDBJ databases">
        <authorList>
            <person name="Cejkova D."/>
            <person name="Kubasova T."/>
            <person name="Jahodarova E."/>
            <person name="Rychlik I."/>
        </authorList>
    </citation>
    <scope>NUCLEOTIDE SEQUENCE</scope>
    <source>
        <strain evidence="2">An582</strain>
    </source>
</reference>
<accession>A0A938XB18</accession>
<feature type="domain" description="Phospholipase C/D" evidence="1">
    <location>
        <begin position="9"/>
        <end position="135"/>
    </location>
</feature>
<name>A0A938XB18_9CLOT</name>
<sequence length="263" mass="30538">MPAFYAHDRFGRKVYARLDGEVKQTIEQHSSQFRIGLQGPDLFFFYRPWKANRVSRYGNHLHEISAAPFFRHAAGVVRKKGRTGPEYAYLLGFVCHFILDGECHPFVDAYIRRSGVQHLEIEEEFEKLLLRMDGKDPFAYPLAELIPADPETAEAVAPFYAHMEPETVLRALKDMRLVKRFFTAPGRLKHDAINTGLKVTGKYPYMKGLMNQHRDNLRCRRSNRELLRRFDGAVDLAVKMIGSLDETIRTGKELEKRFDRTFE</sequence>
<dbReference type="AlphaFoldDB" id="A0A938XB18"/>
<gene>
    <name evidence="2" type="ORF">H6A20_03710</name>
</gene>
<reference evidence="2" key="2">
    <citation type="journal article" date="2021" name="Sci. Rep.">
        <title>The distribution of antibiotic resistance genes in chicken gut microbiota commensals.</title>
        <authorList>
            <person name="Juricova H."/>
            <person name="Matiasovicova J."/>
            <person name="Kubasova T."/>
            <person name="Cejkova D."/>
            <person name="Rychlik I."/>
        </authorList>
    </citation>
    <scope>NUCLEOTIDE SEQUENCE</scope>
    <source>
        <strain evidence="2">An582</strain>
    </source>
</reference>
<dbReference type="Pfam" id="PF00882">
    <property type="entry name" value="Zn_dep_PLPC"/>
    <property type="match status" value="1"/>
</dbReference>